<dbReference type="Proteomes" id="UP000307808">
    <property type="component" value="Unassembled WGS sequence"/>
</dbReference>
<dbReference type="AlphaFoldDB" id="A0A4U2YRK2"/>
<name>A0A4U2YRK2_9ACTN</name>
<comment type="caution">
    <text evidence="1">The sequence shown here is derived from an EMBL/GenBank/DDBJ whole genome shotgun (WGS) entry which is preliminary data.</text>
</comment>
<dbReference type="OrthoDB" id="3781785at2"/>
<dbReference type="RefSeq" id="WP_137064482.1">
    <property type="nucleotide sequence ID" value="NZ_CP040748.1"/>
</dbReference>
<organism evidence="1 2">
    <name type="scientific">Nocardioides jishulii</name>
    <dbReference type="NCBI Taxonomy" id="2575440"/>
    <lineage>
        <taxon>Bacteria</taxon>
        <taxon>Bacillati</taxon>
        <taxon>Actinomycetota</taxon>
        <taxon>Actinomycetes</taxon>
        <taxon>Propionibacteriales</taxon>
        <taxon>Nocardioidaceae</taxon>
        <taxon>Nocardioides</taxon>
    </lineage>
</organism>
<evidence type="ECO:0000313" key="2">
    <source>
        <dbReference type="Proteomes" id="UP000307808"/>
    </source>
</evidence>
<reference evidence="1 2" key="1">
    <citation type="submission" date="2019-04" db="EMBL/GenBank/DDBJ databases">
        <authorList>
            <person name="Dong K."/>
        </authorList>
    </citation>
    <scope>NUCLEOTIDE SEQUENCE [LARGE SCALE GENOMIC DNA]</scope>
    <source>
        <strain evidence="2">dk3543</strain>
    </source>
</reference>
<dbReference type="EMBL" id="SZPY01000001">
    <property type="protein sequence ID" value="TKI64018.1"/>
    <property type="molecule type" value="Genomic_DNA"/>
</dbReference>
<keyword evidence="2" id="KW-1185">Reference proteome</keyword>
<sequence length="141" mass="15891">MSDSHLLGRLTGGPFWQLVRPVMGPDEEAVHFAQLRCAQGTEEMSGVLFLTTTQLIWRTIDPRKPEGAAYEVALGDVLGVEQPARTAAFHAFRIVTEDDGLPVDTYFFPQHRTDVDKLLCREMYDAVHGGWTEHRTMRFSA</sequence>
<gene>
    <name evidence="1" type="ORF">FC770_02235</name>
</gene>
<evidence type="ECO:0000313" key="1">
    <source>
        <dbReference type="EMBL" id="TKI64018.1"/>
    </source>
</evidence>
<protein>
    <submittedName>
        <fullName evidence="1">Uncharacterized protein</fullName>
    </submittedName>
</protein>
<proteinExistence type="predicted"/>
<accession>A0A4U2YRK2</accession>